<dbReference type="GO" id="GO:0004519">
    <property type="term" value="F:endonuclease activity"/>
    <property type="evidence" value="ECO:0007669"/>
    <property type="project" value="UniProtKB-KW"/>
</dbReference>
<gene>
    <name evidence="6" type="ORF">A2690_01615</name>
</gene>
<keyword evidence="2" id="KW-0255">Endonuclease</keyword>
<evidence type="ECO:0000256" key="1">
    <source>
        <dbReference type="ARBA" id="ARBA00022722"/>
    </source>
</evidence>
<name>A0A1F7GB60_9BACT</name>
<reference evidence="6 7" key="1">
    <citation type="journal article" date="2016" name="Nat. Commun.">
        <title>Thousands of microbial genomes shed light on interconnected biogeochemical processes in an aquifer system.</title>
        <authorList>
            <person name="Anantharaman K."/>
            <person name="Brown C.T."/>
            <person name="Hug L.A."/>
            <person name="Sharon I."/>
            <person name="Castelle C.J."/>
            <person name="Probst A.J."/>
            <person name="Thomas B.C."/>
            <person name="Singh A."/>
            <person name="Wilkins M.J."/>
            <person name="Karaoz U."/>
            <person name="Brodie E.L."/>
            <person name="Williams K.H."/>
            <person name="Hubbard S.S."/>
            <person name="Banfield J.F."/>
        </authorList>
    </citation>
    <scope>NUCLEOTIDE SEQUENCE [LARGE SCALE GENOMIC DNA]</scope>
</reference>
<evidence type="ECO:0000259" key="5">
    <source>
        <dbReference type="PROSITE" id="PS50830"/>
    </source>
</evidence>
<keyword evidence="4" id="KW-0732">Signal</keyword>
<dbReference type="SMART" id="SM00318">
    <property type="entry name" value="SNc"/>
    <property type="match status" value="1"/>
</dbReference>
<evidence type="ECO:0000256" key="3">
    <source>
        <dbReference type="ARBA" id="ARBA00022801"/>
    </source>
</evidence>
<dbReference type="Gene3D" id="2.40.50.90">
    <property type="match status" value="1"/>
</dbReference>
<dbReference type="AlphaFoldDB" id="A0A1F7GB60"/>
<keyword evidence="3" id="KW-0378">Hydrolase</keyword>
<dbReference type="Proteomes" id="UP000178372">
    <property type="component" value="Unassembled WGS sequence"/>
</dbReference>
<evidence type="ECO:0000256" key="2">
    <source>
        <dbReference type="ARBA" id="ARBA00022759"/>
    </source>
</evidence>
<comment type="caution">
    <text evidence="6">The sequence shown here is derived from an EMBL/GenBank/DDBJ whole genome shotgun (WGS) entry which is preliminary data.</text>
</comment>
<organism evidence="6 7">
    <name type="scientific">Candidatus Roizmanbacteria bacterium RIFCSPHIGHO2_01_FULL_39_12b</name>
    <dbReference type="NCBI Taxonomy" id="1802030"/>
    <lineage>
        <taxon>Bacteria</taxon>
        <taxon>Candidatus Roizmaniibacteriota</taxon>
    </lineage>
</organism>
<dbReference type="InterPro" id="IPR016071">
    <property type="entry name" value="Staphylococal_nuclease_OB-fold"/>
</dbReference>
<dbReference type="GO" id="GO:0016787">
    <property type="term" value="F:hydrolase activity"/>
    <property type="evidence" value="ECO:0007669"/>
    <property type="project" value="UniProtKB-KW"/>
</dbReference>
<keyword evidence="1" id="KW-0540">Nuclease</keyword>
<feature type="chain" id="PRO_5009529157" description="TNase-like domain-containing protein" evidence="4">
    <location>
        <begin position="26"/>
        <end position="188"/>
    </location>
</feature>
<evidence type="ECO:0000256" key="4">
    <source>
        <dbReference type="SAM" id="SignalP"/>
    </source>
</evidence>
<dbReference type="PANTHER" id="PTHR12302:SF3">
    <property type="entry name" value="SERINE_THREONINE-PROTEIN KINASE 31"/>
    <property type="match status" value="1"/>
</dbReference>
<protein>
    <recommendedName>
        <fullName evidence="5">TNase-like domain-containing protein</fullName>
    </recommendedName>
</protein>
<evidence type="ECO:0000313" key="7">
    <source>
        <dbReference type="Proteomes" id="UP000178372"/>
    </source>
</evidence>
<feature type="domain" description="TNase-like" evidence="5">
    <location>
        <begin position="43"/>
        <end position="184"/>
    </location>
</feature>
<evidence type="ECO:0000313" key="6">
    <source>
        <dbReference type="EMBL" id="OGK16117.1"/>
    </source>
</evidence>
<dbReference type="SUPFAM" id="SSF50199">
    <property type="entry name" value="Staphylococcal nuclease"/>
    <property type="match status" value="1"/>
</dbReference>
<sequence>MTNKFLLLAFAFLVAFYISSNQKFAPSKQTKPYLTSIPTPTHKPGEIFVARVIDGDTIILSNGQRVRYIGINTPELSDDRKKVECFAVDALMANRSLIEWKVVRMEKDVSEVDKYGRLLRYVYIANPSYVASKSGEMKEIFVNDYLVKYGFAQAATYPPDVKYHKIFLASQKEAKSKELGLWKNCKKK</sequence>
<proteinExistence type="predicted"/>
<accession>A0A1F7GB60</accession>
<dbReference type="Pfam" id="PF00565">
    <property type="entry name" value="SNase"/>
    <property type="match status" value="1"/>
</dbReference>
<dbReference type="EMBL" id="MFZF01000020">
    <property type="protein sequence ID" value="OGK16117.1"/>
    <property type="molecule type" value="Genomic_DNA"/>
</dbReference>
<dbReference type="InterPro" id="IPR035437">
    <property type="entry name" value="SNase_OB-fold_sf"/>
</dbReference>
<dbReference type="PROSITE" id="PS50830">
    <property type="entry name" value="TNASE_3"/>
    <property type="match status" value="1"/>
</dbReference>
<dbReference type="PANTHER" id="PTHR12302">
    <property type="entry name" value="EBNA2 BINDING PROTEIN P100"/>
    <property type="match status" value="1"/>
</dbReference>
<feature type="signal peptide" evidence="4">
    <location>
        <begin position="1"/>
        <end position="25"/>
    </location>
</feature>